<gene>
    <name evidence="1" type="ORF">C7B77_17680</name>
</gene>
<comment type="caution">
    <text evidence="1">The sequence shown here is derived from an EMBL/GenBank/DDBJ whole genome shotgun (WGS) entry which is preliminary data.</text>
</comment>
<dbReference type="Proteomes" id="UP000238937">
    <property type="component" value="Unassembled WGS sequence"/>
</dbReference>
<proteinExistence type="predicted"/>
<name>A0A2T1GB97_9CYAN</name>
<organism evidence="1 2">
    <name type="scientific">Chamaesiphon polymorphus CCALA 037</name>
    <dbReference type="NCBI Taxonomy" id="2107692"/>
    <lineage>
        <taxon>Bacteria</taxon>
        <taxon>Bacillati</taxon>
        <taxon>Cyanobacteriota</taxon>
        <taxon>Cyanophyceae</taxon>
        <taxon>Gomontiellales</taxon>
        <taxon>Chamaesiphonaceae</taxon>
        <taxon>Chamaesiphon</taxon>
    </lineage>
</organism>
<evidence type="ECO:0000313" key="2">
    <source>
        <dbReference type="Proteomes" id="UP000238937"/>
    </source>
</evidence>
<dbReference type="GO" id="GO:0006779">
    <property type="term" value="P:porphyrin-containing compound biosynthetic process"/>
    <property type="evidence" value="ECO:0007669"/>
    <property type="project" value="TreeGrafter"/>
</dbReference>
<dbReference type="AlphaFoldDB" id="A0A2T1GB97"/>
<dbReference type="EMBL" id="PVWO01000248">
    <property type="protein sequence ID" value="PSB54583.1"/>
    <property type="molecule type" value="Genomic_DNA"/>
</dbReference>
<dbReference type="PANTHER" id="PTHR13932:SF5">
    <property type="entry name" value="RADICAL S-ADENOSYL METHIONINE DOMAIN-CONTAINING PROTEIN 1, MITOCHONDRIAL"/>
    <property type="match status" value="1"/>
</dbReference>
<dbReference type="SUPFAM" id="SSF102114">
    <property type="entry name" value="Radical SAM enzymes"/>
    <property type="match status" value="1"/>
</dbReference>
<reference evidence="1 2" key="1">
    <citation type="submission" date="2018-03" db="EMBL/GenBank/DDBJ databases">
        <title>The ancient ancestry and fast evolution of plastids.</title>
        <authorList>
            <person name="Moore K.R."/>
            <person name="Magnabosco C."/>
            <person name="Momper L."/>
            <person name="Gold D.A."/>
            <person name="Bosak T."/>
            <person name="Fournier G.P."/>
        </authorList>
    </citation>
    <scope>NUCLEOTIDE SEQUENCE [LARGE SCALE GENOMIC DNA]</scope>
    <source>
        <strain evidence="1 2">CCALA 037</strain>
    </source>
</reference>
<sequence length="135" mass="15143">MTTLQTLLANSTYTSYSYAYPHKTAYRPLDPPAHLSTVWAQEKKEALFLYLHIPFCEMRCGFCNLFTQTNAGEDLVTEYLKTLTREAQQVKAALGESQFARMAIGGGTPTFLNVPELERVFDLAADIMGCLLYTS</sequence>
<dbReference type="GO" id="GO:0051539">
    <property type="term" value="F:4 iron, 4 sulfur cluster binding"/>
    <property type="evidence" value="ECO:0007669"/>
    <property type="project" value="TreeGrafter"/>
</dbReference>
<accession>A0A2T1GB97</accession>
<dbReference type="InterPro" id="IPR058240">
    <property type="entry name" value="rSAM_sf"/>
</dbReference>
<dbReference type="GO" id="GO:0005737">
    <property type="term" value="C:cytoplasm"/>
    <property type="evidence" value="ECO:0007669"/>
    <property type="project" value="TreeGrafter"/>
</dbReference>
<protein>
    <submittedName>
        <fullName evidence="1">Coproporphyrinogen III oxidase</fullName>
    </submittedName>
</protein>
<dbReference type="PANTHER" id="PTHR13932">
    <property type="entry name" value="COPROPORPHYRINIGEN III OXIDASE"/>
    <property type="match status" value="1"/>
</dbReference>
<keyword evidence="2" id="KW-1185">Reference proteome</keyword>
<feature type="non-terminal residue" evidence="1">
    <location>
        <position position="135"/>
    </location>
</feature>
<dbReference type="InterPro" id="IPR034505">
    <property type="entry name" value="Coproporphyrinogen-III_oxidase"/>
</dbReference>
<evidence type="ECO:0000313" key="1">
    <source>
        <dbReference type="EMBL" id="PSB54583.1"/>
    </source>
</evidence>